<dbReference type="InterPro" id="IPR038421">
    <property type="entry name" value="RisS_PPD_sf"/>
</dbReference>
<evidence type="ECO:0000256" key="14">
    <source>
        <dbReference type="ARBA" id="ARBA00023136"/>
    </source>
</evidence>
<feature type="domain" description="Histidine kinase" evidence="16">
    <location>
        <begin position="243"/>
        <end position="447"/>
    </location>
</feature>
<dbReference type="Pfam" id="PF00512">
    <property type="entry name" value="HisKA"/>
    <property type="match status" value="1"/>
</dbReference>
<evidence type="ECO:0000256" key="12">
    <source>
        <dbReference type="ARBA" id="ARBA00022989"/>
    </source>
</evidence>
<dbReference type="Pfam" id="PF16524">
    <property type="entry name" value="RisS_PPD"/>
    <property type="match status" value="1"/>
</dbReference>
<evidence type="ECO:0000259" key="17">
    <source>
        <dbReference type="PROSITE" id="PS50885"/>
    </source>
</evidence>
<evidence type="ECO:0000256" key="11">
    <source>
        <dbReference type="ARBA" id="ARBA00022840"/>
    </source>
</evidence>
<feature type="transmembrane region" description="Helical" evidence="15">
    <location>
        <begin position="163"/>
        <end position="185"/>
    </location>
</feature>
<dbReference type="SMART" id="SM00388">
    <property type="entry name" value="HisKA"/>
    <property type="match status" value="1"/>
</dbReference>
<evidence type="ECO:0000256" key="3">
    <source>
        <dbReference type="ARBA" id="ARBA00012438"/>
    </source>
</evidence>
<evidence type="ECO:0000313" key="19">
    <source>
        <dbReference type="RefSeq" id="WP_245591325.1"/>
    </source>
</evidence>
<dbReference type="InterPro" id="IPR036097">
    <property type="entry name" value="HisK_dim/P_sf"/>
</dbReference>
<keyword evidence="8 15" id="KW-0812">Transmembrane</keyword>
<dbReference type="InterPro" id="IPR003594">
    <property type="entry name" value="HATPase_dom"/>
</dbReference>
<evidence type="ECO:0000256" key="13">
    <source>
        <dbReference type="ARBA" id="ARBA00023012"/>
    </source>
</evidence>
<evidence type="ECO:0000256" key="5">
    <source>
        <dbReference type="ARBA" id="ARBA00022519"/>
    </source>
</evidence>
<evidence type="ECO:0000256" key="1">
    <source>
        <dbReference type="ARBA" id="ARBA00000085"/>
    </source>
</evidence>
<dbReference type="CDD" id="cd06225">
    <property type="entry name" value="HAMP"/>
    <property type="match status" value="1"/>
</dbReference>
<dbReference type="CDD" id="cd00082">
    <property type="entry name" value="HisKA"/>
    <property type="match status" value="1"/>
</dbReference>
<dbReference type="Gene3D" id="3.30.565.10">
    <property type="entry name" value="Histidine kinase-like ATPase, C-terminal domain"/>
    <property type="match status" value="1"/>
</dbReference>
<dbReference type="Pfam" id="PF00672">
    <property type="entry name" value="HAMP"/>
    <property type="match status" value="1"/>
</dbReference>
<dbReference type="Proteomes" id="UP000675920">
    <property type="component" value="Unplaced"/>
</dbReference>
<keyword evidence="7" id="KW-0808">Transferase</keyword>
<dbReference type="SUPFAM" id="SSF55874">
    <property type="entry name" value="ATPase domain of HSP90 chaperone/DNA topoisomerase II/histidine kinase"/>
    <property type="match status" value="1"/>
</dbReference>
<proteinExistence type="predicted"/>
<evidence type="ECO:0000256" key="15">
    <source>
        <dbReference type="SAM" id="Phobius"/>
    </source>
</evidence>
<keyword evidence="12 15" id="KW-1133">Transmembrane helix</keyword>
<keyword evidence="10 19" id="KW-0418">Kinase</keyword>
<dbReference type="SMART" id="SM00387">
    <property type="entry name" value="HATPase_c"/>
    <property type="match status" value="1"/>
</dbReference>
<evidence type="ECO:0000256" key="7">
    <source>
        <dbReference type="ARBA" id="ARBA00022679"/>
    </source>
</evidence>
<dbReference type="Gene3D" id="3.30.450.300">
    <property type="entry name" value="Sensor histidine kinase RisS, periplasmic domain"/>
    <property type="match status" value="1"/>
</dbReference>
<dbReference type="InterPro" id="IPR003660">
    <property type="entry name" value="HAMP_dom"/>
</dbReference>
<evidence type="ECO:0000256" key="10">
    <source>
        <dbReference type="ARBA" id="ARBA00022777"/>
    </source>
</evidence>
<dbReference type="Pfam" id="PF02518">
    <property type="entry name" value="HATPase_c"/>
    <property type="match status" value="1"/>
</dbReference>
<dbReference type="GO" id="GO:0005886">
    <property type="term" value="C:plasma membrane"/>
    <property type="evidence" value="ECO:0007669"/>
    <property type="project" value="UniProtKB-SubCell"/>
</dbReference>
<feature type="domain" description="HAMP" evidence="17">
    <location>
        <begin position="183"/>
        <end position="235"/>
    </location>
</feature>
<evidence type="ECO:0000256" key="4">
    <source>
        <dbReference type="ARBA" id="ARBA00022475"/>
    </source>
</evidence>
<dbReference type="InterPro" id="IPR050980">
    <property type="entry name" value="2C_sensor_his_kinase"/>
</dbReference>
<dbReference type="AlphaFoldDB" id="A0A9U5D386"/>
<dbReference type="SMART" id="SM00304">
    <property type="entry name" value="HAMP"/>
    <property type="match status" value="1"/>
</dbReference>
<evidence type="ECO:0000256" key="2">
    <source>
        <dbReference type="ARBA" id="ARBA00004429"/>
    </source>
</evidence>
<dbReference type="InterPro" id="IPR003661">
    <property type="entry name" value="HisK_dim/P_dom"/>
</dbReference>
<feature type="transmembrane region" description="Helical" evidence="15">
    <location>
        <begin position="17"/>
        <end position="38"/>
    </location>
</feature>
<dbReference type="InterPro" id="IPR005467">
    <property type="entry name" value="His_kinase_dom"/>
</dbReference>
<keyword evidence="18" id="KW-1185">Reference proteome</keyword>
<comment type="catalytic activity">
    <reaction evidence="1">
        <text>ATP + protein L-histidine = ADP + protein N-phospho-L-histidine.</text>
        <dbReference type="EC" id="2.7.13.3"/>
    </reaction>
</comment>
<keyword evidence="13" id="KW-0902">Two-component regulatory system</keyword>
<name>A0A9U5D386_9BURK</name>
<sequence length="464" mass="51419">MIRTARVRFRALMPGGLFWRTFVLIGLLLTLSLTAWVLTLRSIELEPRIEQLGQHLTSVVNITKAALIHSAPKHRGALLADLRDNESIRIYPFEQDDVIEPLPHDPIFDGLERYMVERLGPGTRIAGWVNGAQGFWVSFEIDQDEYWVVLARDRIERFPGVQWAFWAAVALVLSLAGAAVIVGLVNQPIARLTRAVRELSHGRQPRPLGRSNLREIRELNESFNRMVDDLQRIEADRTLILAGISHDLRTPLARLTLEIEMAPLSDDTRDAMASDITQMDKIVSQFLDFARPHKAGSATPVDLSAILQNQAELVGRQGAVVETHIAPGVIVQGHETDLTRLAANLVENARKYGRKGDEPAQIEVWLRRQGPMAVFEVVDSGPGVPEADLERIKRPFTRGEVARTSASGAGLGLAIVERVIQRMGGSWRVTNRPHGGLAITVELPIGDESAARKSARRSGENQPA</sequence>
<keyword evidence="11" id="KW-0067">ATP-binding</keyword>
<dbReference type="PANTHER" id="PTHR44936:SF5">
    <property type="entry name" value="SENSOR HISTIDINE KINASE ENVZ"/>
    <property type="match status" value="1"/>
</dbReference>
<dbReference type="RefSeq" id="WP_245591325.1">
    <property type="nucleotide sequence ID" value="NZ_AXWS01000008.1"/>
</dbReference>
<dbReference type="PROSITE" id="PS50109">
    <property type="entry name" value="HIS_KIN"/>
    <property type="match status" value="1"/>
</dbReference>
<dbReference type="SUPFAM" id="SSF47384">
    <property type="entry name" value="Homodimeric domain of signal transducing histidine kinase"/>
    <property type="match status" value="1"/>
</dbReference>
<comment type="subcellular location">
    <subcellularLocation>
        <location evidence="2">Cell inner membrane</location>
        <topology evidence="2">Multi-pass membrane protein</topology>
    </subcellularLocation>
</comment>
<evidence type="ECO:0000256" key="6">
    <source>
        <dbReference type="ARBA" id="ARBA00022553"/>
    </source>
</evidence>
<organism evidence="18 19">
    <name type="scientific">Derxia gummosa DSM 723</name>
    <dbReference type="NCBI Taxonomy" id="1121388"/>
    <lineage>
        <taxon>Bacteria</taxon>
        <taxon>Pseudomonadati</taxon>
        <taxon>Pseudomonadota</taxon>
        <taxon>Betaproteobacteria</taxon>
        <taxon>Burkholderiales</taxon>
        <taxon>Alcaligenaceae</taxon>
        <taxon>Derxia</taxon>
    </lineage>
</organism>
<keyword evidence="14 15" id="KW-0472">Membrane</keyword>
<dbReference type="InterPro" id="IPR036890">
    <property type="entry name" value="HATPase_C_sf"/>
</dbReference>
<evidence type="ECO:0000256" key="9">
    <source>
        <dbReference type="ARBA" id="ARBA00022741"/>
    </source>
</evidence>
<keyword evidence="6" id="KW-0597">Phosphoprotein</keyword>
<keyword evidence="9" id="KW-0547">Nucleotide-binding</keyword>
<dbReference type="InterPro" id="IPR004358">
    <property type="entry name" value="Sig_transdc_His_kin-like_C"/>
</dbReference>
<dbReference type="GO" id="GO:0000155">
    <property type="term" value="F:phosphorelay sensor kinase activity"/>
    <property type="evidence" value="ECO:0007669"/>
    <property type="project" value="InterPro"/>
</dbReference>
<dbReference type="SUPFAM" id="SSF158472">
    <property type="entry name" value="HAMP domain-like"/>
    <property type="match status" value="1"/>
</dbReference>
<accession>A0A9U5D386</accession>
<dbReference type="PANTHER" id="PTHR44936">
    <property type="entry name" value="SENSOR PROTEIN CREC"/>
    <property type="match status" value="1"/>
</dbReference>
<evidence type="ECO:0000259" key="16">
    <source>
        <dbReference type="PROSITE" id="PS50109"/>
    </source>
</evidence>
<dbReference type="InterPro" id="IPR032408">
    <property type="entry name" value="RisS_PPD"/>
</dbReference>
<keyword evidence="5" id="KW-0997">Cell inner membrane</keyword>
<evidence type="ECO:0000313" key="18">
    <source>
        <dbReference type="Proteomes" id="UP000675920"/>
    </source>
</evidence>
<protein>
    <recommendedName>
        <fullName evidence="3">histidine kinase</fullName>
        <ecNumber evidence="3">2.7.13.3</ecNumber>
    </recommendedName>
</protein>
<dbReference type="GO" id="GO:0005524">
    <property type="term" value="F:ATP binding"/>
    <property type="evidence" value="ECO:0007669"/>
    <property type="project" value="UniProtKB-KW"/>
</dbReference>
<dbReference type="EC" id="2.7.13.3" evidence="3"/>
<dbReference type="PRINTS" id="PR00344">
    <property type="entry name" value="BCTRLSENSOR"/>
</dbReference>
<dbReference type="PROSITE" id="PS50885">
    <property type="entry name" value="HAMP"/>
    <property type="match status" value="1"/>
</dbReference>
<evidence type="ECO:0000256" key="8">
    <source>
        <dbReference type="ARBA" id="ARBA00022692"/>
    </source>
</evidence>
<reference evidence="19" key="1">
    <citation type="submission" date="2025-08" db="UniProtKB">
        <authorList>
            <consortium name="RefSeq"/>
        </authorList>
    </citation>
    <scope>IDENTIFICATION</scope>
</reference>
<dbReference type="Gene3D" id="1.10.287.130">
    <property type="match status" value="1"/>
</dbReference>
<keyword evidence="4" id="KW-1003">Cell membrane</keyword>